<dbReference type="InterPro" id="IPR052303">
    <property type="entry name" value="CEFIP"/>
</dbReference>
<feature type="region of interest" description="Disordered" evidence="1">
    <location>
        <begin position="536"/>
        <end position="564"/>
    </location>
</feature>
<comment type="caution">
    <text evidence="2">The sequence shown here is derived from an EMBL/GenBank/DDBJ whole genome shotgun (WGS) entry which is preliminary data.</text>
</comment>
<evidence type="ECO:0000313" key="2">
    <source>
        <dbReference type="EMBL" id="KAK5850484.1"/>
    </source>
</evidence>
<feature type="compositionally biased region" description="Low complexity" evidence="1">
    <location>
        <begin position="602"/>
        <end position="613"/>
    </location>
</feature>
<feature type="compositionally biased region" description="Polar residues" evidence="1">
    <location>
        <begin position="89"/>
        <end position="104"/>
    </location>
</feature>
<dbReference type="GO" id="GO:0070886">
    <property type="term" value="P:positive regulation of calcineurin-NFAT signaling cascade"/>
    <property type="evidence" value="ECO:0007669"/>
    <property type="project" value="TreeGrafter"/>
</dbReference>
<feature type="region of interest" description="Disordered" evidence="1">
    <location>
        <begin position="164"/>
        <end position="195"/>
    </location>
</feature>
<dbReference type="GO" id="GO:0030018">
    <property type="term" value="C:Z disc"/>
    <property type="evidence" value="ECO:0007669"/>
    <property type="project" value="TreeGrafter"/>
</dbReference>
<evidence type="ECO:0000256" key="1">
    <source>
        <dbReference type="SAM" id="MobiDB-lite"/>
    </source>
</evidence>
<feature type="compositionally biased region" description="Basic and acidic residues" evidence="1">
    <location>
        <begin position="720"/>
        <end position="731"/>
    </location>
</feature>
<dbReference type="PANTHER" id="PTHR33775:SF2">
    <property type="entry name" value="CARDIAC-ENRICHED FHL2-INTERACTING PROTEIN"/>
    <property type="match status" value="1"/>
</dbReference>
<feature type="region of interest" description="Disordered" evidence="1">
    <location>
        <begin position="705"/>
        <end position="759"/>
    </location>
</feature>
<feature type="compositionally biased region" description="Polar residues" evidence="1">
    <location>
        <begin position="733"/>
        <end position="747"/>
    </location>
</feature>
<proteinExistence type="predicted"/>
<feature type="region of interest" description="Disordered" evidence="1">
    <location>
        <begin position="445"/>
        <end position="477"/>
    </location>
</feature>
<evidence type="ECO:0000313" key="3">
    <source>
        <dbReference type="Proteomes" id="UP001346869"/>
    </source>
</evidence>
<accession>A0AAN8ACA1</accession>
<protein>
    <submittedName>
        <fullName evidence="2">Uncharacterized protein</fullName>
    </submittedName>
</protein>
<feature type="compositionally biased region" description="Polar residues" evidence="1">
    <location>
        <begin position="175"/>
        <end position="195"/>
    </location>
</feature>
<reference evidence="2 3" key="2">
    <citation type="journal article" date="2023" name="Mol. Biol. Evol.">
        <title>Genomics of Secondarily Temperate Adaptation in the Only Non-Antarctic Icefish.</title>
        <authorList>
            <person name="Rivera-Colon A.G."/>
            <person name="Rayamajhi N."/>
            <person name="Minhas B.F."/>
            <person name="Madrigal G."/>
            <person name="Bilyk K.T."/>
            <person name="Yoon V."/>
            <person name="Hune M."/>
            <person name="Gregory S."/>
            <person name="Cheng C.H.C."/>
            <person name="Catchen J.M."/>
        </authorList>
    </citation>
    <scope>NUCLEOTIDE SEQUENCE [LARGE SCALE GENOMIC DNA]</scope>
    <source>
        <strain evidence="2">JMC-PN-2008</strain>
    </source>
</reference>
<reference evidence="2 3" key="1">
    <citation type="journal article" date="2023" name="Genes (Basel)">
        <title>Chromosome-Level Genome Assembly and Circadian Gene Repertoire of the Patagonia Blennie Eleginops maclovinus-The Closest Ancestral Proxy of Antarctic Cryonotothenioids.</title>
        <authorList>
            <person name="Cheng C.C."/>
            <person name="Rivera-Colon A.G."/>
            <person name="Minhas B.F."/>
            <person name="Wilson L."/>
            <person name="Rayamajhi N."/>
            <person name="Vargas-Chacoff L."/>
            <person name="Catchen J.M."/>
        </authorList>
    </citation>
    <scope>NUCLEOTIDE SEQUENCE [LARGE SCALE GENOMIC DNA]</scope>
    <source>
        <strain evidence="2">JMC-PN-2008</strain>
    </source>
</reference>
<dbReference type="EMBL" id="JAUZQC010000022">
    <property type="protein sequence ID" value="KAK5850484.1"/>
    <property type="molecule type" value="Genomic_DNA"/>
</dbReference>
<gene>
    <name evidence="2" type="ORF">PBY51_001362</name>
</gene>
<feature type="compositionally biased region" description="Basic and acidic residues" evidence="1">
    <location>
        <begin position="642"/>
        <end position="677"/>
    </location>
</feature>
<keyword evidence="3" id="KW-1185">Reference proteome</keyword>
<feature type="region of interest" description="Disordered" evidence="1">
    <location>
        <begin position="266"/>
        <end position="317"/>
    </location>
</feature>
<feature type="region of interest" description="Disordered" evidence="1">
    <location>
        <begin position="980"/>
        <end position="1030"/>
    </location>
</feature>
<dbReference type="PANTHER" id="PTHR33775">
    <property type="entry name" value="CARDIAC-ENRICHED FHL2-INTERACTING PROTEIN-RELATED"/>
    <property type="match status" value="1"/>
</dbReference>
<feature type="compositionally biased region" description="Pro residues" evidence="1">
    <location>
        <begin position="275"/>
        <end position="293"/>
    </location>
</feature>
<organism evidence="2 3">
    <name type="scientific">Eleginops maclovinus</name>
    <name type="common">Patagonian blennie</name>
    <name type="synonym">Eleginus maclovinus</name>
    <dbReference type="NCBI Taxonomy" id="56733"/>
    <lineage>
        <taxon>Eukaryota</taxon>
        <taxon>Metazoa</taxon>
        <taxon>Chordata</taxon>
        <taxon>Craniata</taxon>
        <taxon>Vertebrata</taxon>
        <taxon>Euteleostomi</taxon>
        <taxon>Actinopterygii</taxon>
        <taxon>Neopterygii</taxon>
        <taxon>Teleostei</taxon>
        <taxon>Neoteleostei</taxon>
        <taxon>Acanthomorphata</taxon>
        <taxon>Eupercaria</taxon>
        <taxon>Perciformes</taxon>
        <taxon>Notothenioidei</taxon>
        <taxon>Eleginopidae</taxon>
        <taxon>Eleginops</taxon>
    </lineage>
</organism>
<name>A0AAN8ACA1_ELEMC</name>
<sequence length="1030" mass="115158">MTCVDKRHMSHRMGSMLHHRFPNGFTDLFMDETDREVSTLTDRAFRSLCVGDDAVYNDELLYGLSPFSCHKPLVGDPHKKSHQKEPKKQGQNKTAQPWKQQQQKNISNMSSFLKALSATEGSCDGMLIKNGGLTDSKGESWDKSALRSIQRELSEFSSDYHANLPDGHYKKHQSGDGSSNKTGKDASLSSKGKNGKSTVKIRKLNIKNFFLHSEFSPFQAWTDFNQFPFGQEDASILPTDNIPKWYDLSFYKELTEAHRKETLHEEEVQIHHTAAPPPTAPKPIPPPPPPKVLPKPTATPAGKRCSSEGGEGCTAPWRRNRSRATSVIQGNQLGMPIQENSLKTLEESLWLAKKETRSVEVKAIEEVSSLASTPFSICQLMTPLIPSRQATETSEILSPSALDLPLRPHSEVKMTPEPPVKRDSYKSLASSILFNLKDNRKRVKSRYSPPKFKTLEVPESTQSPHSDNLKYPQASSEGYASGLSTPAILKDGLTVCTPALDSNSTPIVGHTKQDTDGPLSDDYLLANLLQTKKDAAGGLGEDNPISPFIQSKKSPKAKKQNYPSLNLYKKANPIDSDMKYLVVPPSPGAPLHIDKPSETNHLSPLSQSSELSPKALPANTGLSPNTLNVNRDRSPKVSPLALEKERLSSNLGKRESNVPEKARRSAQDIKESSKEKASSSQHMSTKDVIRAAREAINAAKNKALSAAQSDSISKPVSDVEELRDMDRREGSAPENTNVLSQSRNEATPSIVKKEPPPVPKRNFAKSDIQLSLVNQLTYTVDQLTNGDSGDATLDLALNEKETIEKQRKPKHVFSARQNNYIKNQRYAVTDEEQGEECEESNLKVNNGREADEKTISPRETRDREHIISDLHALKELGKVRLGDRVLENAKKKLSAFKLDEETKTKNDLISRELRNIKKGMLSMRGNTMSKREIFLQKEKDQSREETFSKIDNNVKVNKALINDNYDKAKMALEEIISDRQKRKYRPTEQDANPMFDEDAEESYATRAELRKKSNERIYDRGDGKTRRQHC</sequence>
<dbReference type="AlphaFoldDB" id="A0AAN8ACA1"/>
<feature type="region of interest" description="Disordered" evidence="1">
    <location>
        <begin position="73"/>
        <end position="104"/>
    </location>
</feature>
<feature type="compositionally biased region" description="Basic and acidic residues" evidence="1">
    <location>
        <begin position="1007"/>
        <end position="1030"/>
    </location>
</feature>
<feature type="region of interest" description="Disordered" evidence="1">
    <location>
        <begin position="587"/>
        <end position="686"/>
    </location>
</feature>
<dbReference type="Proteomes" id="UP001346869">
    <property type="component" value="Unassembled WGS sequence"/>
</dbReference>
<feature type="compositionally biased region" description="Polar residues" evidence="1">
    <location>
        <begin position="620"/>
        <end position="629"/>
    </location>
</feature>